<evidence type="ECO:0000313" key="1">
    <source>
        <dbReference type="EMBL" id="KLO09650.1"/>
    </source>
</evidence>
<evidence type="ECO:0000313" key="2">
    <source>
        <dbReference type="Proteomes" id="UP000053477"/>
    </source>
</evidence>
<gene>
    <name evidence="1" type="ORF">SCHPADRAFT_943467</name>
</gene>
<keyword evidence="2" id="KW-1185">Reference proteome</keyword>
<dbReference type="OrthoDB" id="3258294at2759"/>
<reference evidence="1 2" key="1">
    <citation type="submission" date="2015-04" db="EMBL/GenBank/DDBJ databases">
        <title>Complete genome sequence of Schizopora paradoxa KUC8140, a cosmopolitan wood degrader in East Asia.</title>
        <authorList>
            <consortium name="DOE Joint Genome Institute"/>
            <person name="Min B."/>
            <person name="Park H."/>
            <person name="Jang Y."/>
            <person name="Kim J.-J."/>
            <person name="Kim K.H."/>
            <person name="Pangilinan J."/>
            <person name="Lipzen A."/>
            <person name="Riley R."/>
            <person name="Grigoriev I.V."/>
            <person name="Spatafora J.W."/>
            <person name="Choi I.-G."/>
        </authorList>
    </citation>
    <scope>NUCLEOTIDE SEQUENCE [LARGE SCALE GENOMIC DNA]</scope>
    <source>
        <strain evidence="1 2">KUC8140</strain>
    </source>
</reference>
<dbReference type="Proteomes" id="UP000053477">
    <property type="component" value="Unassembled WGS sequence"/>
</dbReference>
<organism evidence="1 2">
    <name type="scientific">Schizopora paradoxa</name>
    <dbReference type="NCBI Taxonomy" id="27342"/>
    <lineage>
        <taxon>Eukaryota</taxon>
        <taxon>Fungi</taxon>
        <taxon>Dikarya</taxon>
        <taxon>Basidiomycota</taxon>
        <taxon>Agaricomycotina</taxon>
        <taxon>Agaricomycetes</taxon>
        <taxon>Hymenochaetales</taxon>
        <taxon>Schizoporaceae</taxon>
        <taxon>Schizopora</taxon>
    </lineage>
</organism>
<protein>
    <submittedName>
        <fullName evidence="1">Uncharacterized protein</fullName>
    </submittedName>
</protein>
<accession>A0A0H2RCT4</accession>
<proteinExistence type="predicted"/>
<dbReference type="EMBL" id="KQ086049">
    <property type="protein sequence ID" value="KLO09650.1"/>
    <property type="molecule type" value="Genomic_DNA"/>
</dbReference>
<name>A0A0H2RCT4_9AGAM</name>
<dbReference type="AlphaFoldDB" id="A0A0H2RCT4"/>
<sequence length="121" mass="13510">MTIIVRDGLGYFALNLSLALTNVIVDLRDFLLSTHGILQNIFCSRLLFHIHAIGEGNFNIYADERFHSAIPSHARPDQGSFFARGSDQHCAVVECSVIREVEEHFDNEADGSLNGHEEGRI</sequence>
<dbReference type="InParanoid" id="A0A0H2RCT4"/>